<keyword evidence="1" id="KW-1133">Transmembrane helix</keyword>
<dbReference type="Gene3D" id="3.30.70.1740">
    <property type="entry name" value="Bypass-of-forespore C, C-terminal domain"/>
    <property type="match status" value="1"/>
</dbReference>
<evidence type="ECO:0000313" key="4">
    <source>
        <dbReference type="Proteomes" id="UP000574133"/>
    </source>
</evidence>
<evidence type="ECO:0000256" key="1">
    <source>
        <dbReference type="SAM" id="Phobius"/>
    </source>
</evidence>
<keyword evidence="1" id="KW-0472">Membrane</keyword>
<sequence length="236" mass="26697">MFGLRIKDIKKRIKRSRKPVWSLGMWAALLAGAVLSGTLVSHYYVDRWFKTAPLRGDSLPVWSDSLPVSYDPDTSERGETLAAISRWQGEVEITLHRAYLCGDETRRLGKHTTTEAMDLIKAHREWSATFDKDGQVMIEESVDDLSPECRKSAYMAIDPVGYLSIFDGPPQKKRVIRTFFQLDVKSLESSFSKERLKEMANGIRVSDKDEFNSVLSTFSEFALPRATGVLKQENAG</sequence>
<evidence type="ECO:0000259" key="2">
    <source>
        <dbReference type="Pfam" id="PF08955"/>
    </source>
</evidence>
<dbReference type="Proteomes" id="UP000574133">
    <property type="component" value="Unassembled WGS sequence"/>
</dbReference>
<keyword evidence="1" id="KW-0812">Transmembrane</keyword>
<gene>
    <name evidence="3" type="ORF">H4Q31_09865</name>
</gene>
<evidence type="ECO:0000313" key="3">
    <source>
        <dbReference type="EMBL" id="MBB6677630.1"/>
    </source>
</evidence>
<dbReference type="InterPro" id="IPR015050">
    <property type="entry name" value="BofC_C"/>
</dbReference>
<feature type="domain" description="Bypass of forespore C C-terminal" evidence="2">
    <location>
        <begin position="143"/>
        <end position="219"/>
    </location>
</feature>
<dbReference type="RefSeq" id="WP_185178901.1">
    <property type="nucleotide sequence ID" value="NZ_CBCSEP010000005.1"/>
</dbReference>
<dbReference type="Pfam" id="PF08955">
    <property type="entry name" value="BofC_C"/>
    <property type="match status" value="1"/>
</dbReference>
<dbReference type="AlphaFoldDB" id="A0A841TEH4"/>
<feature type="transmembrane region" description="Helical" evidence="1">
    <location>
        <begin position="20"/>
        <end position="45"/>
    </location>
</feature>
<name>A0A841TEH4_9BACL</name>
<protein>
    <submittedName>
        <fullName evidence="3">BofC C-terminal domain-containing protein</fullName>
    </submittedName>
</protein>
<reference evidence="3 4" key="1">
    <citation type="submission" date="2020-08" db="EMBL/GenBank/DDBJ databases">
        <title>Cohnella phylogeny.</title>
        <authorList>
            <person name="Dunlap C."/>
        </authorList>
    </citation>
    <scope>NUCLEOTIDE SEQUENCE [LARGE SCALE GENOMIC DNA]</scope>
    <source>
        <strain evidence="3 4">DSM 103658</strain>
    </source>
</reference>
<keyword evidence="4" id="KW-1185">Reference proteome</keyword>
<organism evidence="3 4">
    <name type="scientific">Cohnella lubricantis</name>
    <dbReference type="NCBI Taxonomy" id="2163172"/>
    <lineage>
        <taxon>Bacteria</taxon>
        <taxon>Bacillati</taxon>
        <taxon>Bacillota</taxon>
        <taxon>Bacilli</taxon>
        <taxon>Bacillales</taxon>
        <taxon>Paenibacillaceae</taxon>
        <taxon>Cohnella</taxon>
    </lineage>
</organism>
<proteinExistence type="predicted"/>
<accession>A0A841TEH4</accession>
<comment type="caution">
    <text evidence="3">The sequence shown here is derived from an EMBL/GenBank/DDBJ whole genome shotgun (WGS) entry which is preliminary data.</text>
</comment>
<dbReference type="InterPro" id="IPR038117">
    <property type="entry name" value="BofC_C_sf"/>
</dbReference>
<dbReference type="EMBL" id="JACJVN010000033">
    <property type="protein sequence ID" value="MBB6677630.1"/>
    <property type="molecule type" value="Genomic_DNA"/>
</dbReference>